<reference evidence="4 5" key="1">
    <citation type="submission" date="2015-04" db="EMBL/GenBank/DDBJ databases">
        <title>Whole genome shotgun sequence of Flavihumibacter petaseus NBRC 106054.</title>
        <authorList>
            <person name="Miyazawa S."/>
            <person name="Hosoyama A."/>
            <person name="Hashimoto M."/>
            <person name="Noguchi M."/>
            <person name="Tsuchikane K."/>
            <person name="Ohji S."/>
            <person name="Yamazoe A."/>
            <person name="Ichikawa N."/>
            <person name="Kimura A."/>
            <person name="Fujita N."/>
        </authorList>
    </citation>
    <scope>NUCLEOTIDE SEQUENCE [LARGE SCALE GENOMIC DNA]</scope>
    <source>
        <strain evidence="4 5">NBRC 106054</strain>
    </source>
</reference>
<evidence type="ECO:0000313" key="5">
    <source>
        <dbReference type="Proteomes" id="UP000033121"/>
    </source>
</evidence>
<dbReference type="Pfam" id="PF01168">
    <property type="entry name" value="Ala_racemase_N"/>
    <property type="match status" value="1"/>
</dbReference>
<comment type="similarity">
    <text evidence="1">Belongs to the DSD1 family.</text>
</comment>
<evidence type="ECO:0000259" key="3">
    <source>
        <dbReference type="SMART" id="SM01119"/>
    </source>
</evidence>
<dbReference type="InterPro" id="IPR001608">
    <property type="entry name" value="Ala_racemase_N"/>
</dbReference>
<dbReference type="InterPro" id="IPR051466">
    <property type="entry name" value="D-amino_acid_metab_enzyme"/>
</dbReference>
<dbReference type="SUPFAM" id="SSF51419">
    <property type="entry name" value="PLP-binding barrel"/>
    <property type="match status" value="1"/>
</dbReference>
<dbReference type="EMBL" id="BBWV01000007">
    <property type="protein sequence ID" value="GAO45619.1"/>
    <property type="molecule type" value="Genomic_DNA"/>
</dbReference>
<organism evidence="4 5">
    <name type="scientific">Flavihumibacter petaseus NBRC 106054</name>
    <dbReference type="NCBI Taxonomy" id="1220578"/>
    <lineage>
        <taxon>Bacteria</taxon>
        <taxon>Pseudomonadati</taxon>
        <taxon>Bacteroidota</taxon>
        <taxon>Chitinophagia</taxon>
        <taxon>Chitinophagales</taxon>
        <taxon>Chitinophagaceae</taxon>
        <taxon>Flavihumibacter</taxon>
    </lineage>
</organism>
<dbReference type="GO" id="GO:0036088">
    <property type="term" value="P:D-serine catabolic process"/>
    <property type="evidence" value="ECO:0007669"/>
    <property type="project" value="TreeGrafter"/>
</dbReference>
<dbReference type="InterPro" id="IPR026956">
    <property type="entry name" value="D-ser_dehydrat-like_dom"/>
</dbReference>
<evidence type="ECO:0000313" key="4">
    <source>
        <dbReference type="EMBL" id="GAO45619.1"/>
    </source>
</evidence>
<dbReference type="Pfam" id="PF14031">
    <property type="entry name" value="D-ser_dehydrat"/>
    <property type="match status" value="1"/>
</dbReference>
<dbReference type="SMART" id="SM01119">
    <property type="entry name" value="D-ser_dehydrat"/>
    <property type="match status" value="1"/>
</dbReference>
<keyword evidence="5" id="KW-1185">Reference proteome</keyword>
<keyword evidence="2" id="KW-0456">Lyase</keyword>
<dbReference type="Gene3D" id="2.40.37.20">
    <property type="entry name" value="D-serine dehydratase-like domain"/>
    <property type="match status" value="1"/>
</dbReference>
<sequence>MSNFAFDWYMLQQPELVASPALLVSPEVVRDNIRKLIGMAGSAEKLRPHVKTCKAAEPIKLMISEGIRQFKCATIAEAELLATCGASDILLAYPLTGPAISRFLRLRDEFPESDFSCLVDNSAGALSLNEAVRTGNPVPVWIDLNVGMNRTGILPSHARALYDEINAMQSLQFRGLHAYDGHIHQDWLGERQEALATAFAPVWELRATLEMLEGAPVKLVAGGTPSFPYHLQHNHVECSPGTFVYWDRGYEGFQEQPFQQAAVLLCRIVSLPAENRICVDLGHKAVAAENELSRRVTFLNAADLRPVSQSEEHLVLEINPGHGYQVGDVLYGVPYHICPTVALHESAVCVHEGIPAGEWLTVARKRKISI</sequence>
<accession>A0A0E9N715</accession>
<gene>
    <name evidence="4" type="ORF">FPE01S_07_00070</name>
</gene>
<dbReference type="Gene3D" id="3.20.20.10">
    <property type="entry name" value="Alanine racemase"/>
    <property type="match status" value="1"/>
</dbReference>
<feature type="domain" description="D-serine dehydratase-like" evidence="3">
    <location>
        <begin position="261"/>
        <end position="351"/>
    </location>
</feature>
<dbReference type="GO" id="GO:0008721">
    <property type="term" value="F:D-serine ammonia-lyase activity"/>
    <property type="evidence" value="ECO:0007669"/>
    <property type="project" value="TreeGrafter"/>
</dbReference>
<dbReference type="STRING" id="1220578.FPE01S_07_00070"/>
<dbReference type="PANTHER" id="PTHR28004">
    <property type="entry name" value="ZGC:162816-RELATED"/>
    <property type="match status" value="1"/>
</dbReference>
<comment type="caution">
    <text evidence="4">The sequence shown here is derived from an EMBL/GenBank/DDBJ whole genome shotgun (WGS) entry which is preliminary data.</text>
</comment>
<name>A0A0E9N715_9BACT</name>
<dbReference type="Proteomes" id="UP000033121">
    <property type="component" value="Unassembled WGS sequence"/>
</dbReference>
<dbReference type="InterPro" id="IPR029066">
    <property type="entry name" value="PLP-binding_barrel"/>
</dbReference>
<evidence type="ECO:0000256" key="2">
    <source>
        <dbReference type="ARBA" id="ARBA00023239"/>
    </source>
</evidence>
<dbReference type="RefSeq" id="WP_046371640.1">
    <property type="nucleotide sequence ID" value="NZ_BBWV01000007.1"/>
</dbReference>
<dbReference type="CDD" id="cd06821">
    <property type="entry name" value="PLPDE_III_D-TA"/>
    <property type="match status" value="1"/>
</dbReference>
<dbReference type="PANTHER" id="PTHR28004:SF2">
    <property type="entry name" value="D-SERINE DEHYDRATASE"/>
    <property type="match status" value="1"/>
</dbReference>
<dbReference type="InterPro" id="IPR042208">
    <property type="entry name" value="D-ser_dehydrat-like_sf"/>
</dbReference>
<protein>
    <submittedName>
        <fullName evidence="4">Putative D-threonine aldolase</fullName>
    </submittedName>
</protein>
<proteinExistence type="inferred from homology"/>
<evidence type="ECO:0000256" key="1">
    <source>
        <dbReference type="ARBA" id="ARBA00005323"/>
    </source>
</evidence>
<dbReference type="AlphaFoldDB" id="A0A0E9N715"/>